<dbReference type="Pfam" id="PF13302">
    <property type="entry name" value="Acetyltransf_3"/>
    <property type="match status" value="1"/>
</dbReference>
<organism evidence="2 3">
    <name type="scientific">Rhizorhabdus wittichii</name>
    <dbReference type="NCBI Taxonomy" id="160791"/>
    <lineage>
        <taxon>Bacteria</taxon>
        <taxon>Pseudomonadati</taxon>
        <taxon>Pseudomonadota</taxon>
        <taxon>Alphaproteobacteria</taxon>
        <taxon>Sphingomonadales</taxon>
        <taxon>Sphingomonadaceae</taxon>
        <taxon>Rhizorhabdus</taxon>
    </lineage>
</organism>
<dbReference type="EMBL" id="CP059319">
    <property type="protein sequence ID" value="QTH19947.1"/>
    <property type="molecule type" value="Genomic_DNA"/>
</dbReference>
<gene>
    <name evidence="2" type="ORF">HRJ34_16435</name>
</gene>
<dbReference type="AlphaFoldDB" id="A0A975HC79"/>
<feature type="domain" description="N-acetyltransferase" evidence="1">
    <location>
        <begin position="9"/>
        <end position="165"/>
    </location>
</feature>
<dbReference type="Gene3D" id="3.40.630.30">
    <property type="match status" value="1"/>
</dbReference>
<reference evidence="2" key="2">
    <citation type="submission" date="2021-04" db="EMBL/GenBank/DDBJ databases">
        <title>Isolation and genomic analysis of the ibuprofen-degrading bacterium Sphingomonas strain MPO218.</title>
        <authorList>
            <person name="Aulestia M."/>
            <person name="Flores A."/>
            <person name="Mangas E.L."/>
            <person name="Perez-Pulido A.J."/>
            <person name="Santero E."/>
            <person name="Camacho E.M."/>
        </authorList>
    </citation>
    <scope>NUCLEOTIDE SEQUENCE</scope>
    <source>
        <strain evidence="2">MPO218</strain>
    </source>
</reference>
<dbReference type="InterPro" id="IPR051531">
    <property type="entry name" value="N-acetyltransferase"/>
</dbReference>
<evidence type="ECO:0000313" key="2">
    <source>
        <dbReference type="EMBL" id="QTH19947.1"/>
    </source>
</evidence>
<evidence type="ECO:0000259" key="1">
    <source>
        <dbReference type="PROSITE" id="PS51186"/>
    </source>
</evidence>
<dbReference type="RefSeq" id="WP_208631856.1">
    <property type="nucleotide sequence ID" value="NZ_CP059319.1"/>
</dbReference>
<dbReference type="CDD" id="cd04301">
    <property type="entry name" value="NAT_SF"/>
    <property type="match status" value="1"/>
</dbReference>
<proteinExistence type="predicted"/>
<accession>A0A975HC79</accession>
<dbReference type="InterPro" id="IPR000182">
    <property type="entry name" value="GNAT_dom"/>
</dbReference>
<dbReference type="InterPro" id="IPR016181">
    <property type="entry name" value="Acyl_CoA_acyltransferase"/>
</dbReference>
<evidence type="ECO:0000313" key="3">
    <source>
        <dbReference type="Proteomes" id="UP000664914"/>
    </source>
</evidence>
<protein>
    <submittedName>
        <fullName evidence="2">GNAT family N-acetyltransferase</fullName>
    </submittedName>
</protein>
<dbReference type="GO" id="GO:0016747">
    <property type="term" value="F:acyltransferase activity, transferring groups other than amino-acyl groups"/>
    <property type="evidence" value="ECO:0007669"/>
    <property type="project" value="InterPro"/>
</dbReference>
<sequence length="168" mass="18912">MVEIRTARLLLRAVRPSDLDDLHAVLSDRTAMRYWSSLPHASIDDTRAWLDDMIAIPPAEGEDFVIEHAGRVIGKAGLYRFPEIGFILRPDHWGLGLAAEALTPLIGRAFDVHGLERIVADVDPRNVGSLNLLRRLNFAENGFAERTWLVGEEWCDSIYLSLERPNPT</sequence>
<dbReference type="SUPFAM" id="SSF55729">
    <property type="entry name" value="Acyl-CoA N-acyltransferases (Nat)"/>
    <property type="match status" value="1"/>
</dbReference>
<dbReference type="PROSITE" id="PS51186">
    <property type="entry name" value="GNAT"/>
    <property type="match status" value="1"/>
</dbReference>
<reference evidence="2" key="1">
    <citation type="submission" date="2020-07" db="EMBL/GenBank/DDBJ databases">
        <authorList>
            <person name="Camacho E."/>
        </authorList>
    </citation>
    <scope>NUCLEOTIDE SEQUENCE</scope>
    <source>
        <strain evidence="2">MPO218</strain>
    </source>
</reference>
<name>A0A975HC79_9SPHN</name>
<dbReference type="Proteomes" id="UP000664914">
    <property type="component" value="Chromosome"/>
</dbReference>
<dbReference type="PANTHER" id="PTHR43792:SF1">
    <property type="entry name" value="N-ACETYLTRANSFERASE DOMAIN-CONTAINING PROTEIN"/>
    <property type="match status" value="1"/>
</dbReference>
<dbReference type="PANTHER" id="PTHR43792">
    <property type="entry name" value="GNAT FAMILY, PUTATIVE (AFU_ORTHOLOGUE AFUA_3G00765)-RELATED-RELATED"/>
    <property type="match status" value="1"/>
</dbReference>